<dbReference type="InterPro" id="IPR010982">
    <property type="entry name" value="Lambda_DNA-bd_dom_sf"/>
</dbReference>
<dbReference type="OrthoDB" id="1859224at2"/>
<sequence length="119" mass="13846">MEGKMKLRLEELRNKLGLSRRDVHEATGISMNTLLHYEKGGTPSIGQVENIAKAYNINPAWLLGWIDEGQQPQPLETVVEKIIYVEKEGCRLPPYWNNDNNGRIIKWKESRRAFQRRTI</sequence>
<dbReference type="EMBL" id="AE009948">
    <property type="protein sequence ID" value="AAN00724.1"/>
    <property type="molecule type" value="Genomic_DNA"/>
</dbReference>
<organism evidence="2 3">
    <name type="scientific">Streptococcus agalactiae serotype V (strain ATCC BAA-611 / 2603 V/R)</name>
    <dbReference type="NCBI Taxonomy" id="208435"/>
    <lineage>
        <taxon>Bacteria</taxon>
        <taxon>Bacillati</taxon>
        <taxon>Bacillota</taxon>
        <taxon>Bacilli</taxon>
        <taxon>Lactobacillales</taxon>
        <taxon>Streptococcaceae</taxon>
        <taxon>Streptococcus</taxon>
    </lineage>
</organism>
<dbReference type="KEGG" id="sag:SAG1861"/>
<evidence type="ECO:0000313" key="2">
    <source>
        <dbReference type="EMBL" id="AAN00724.1"/>
    </source>
</evidence>
<keyword evidence="3" id="KW-1185">Reference proteome</keyword>
<name>Q8DXI9_STRA5</name>
<dbReference type="SUPFAM" id="SSF47413">
    <property type="entry name" value="lambda repressor-like DNA-binding domains"/>
    <property type="match status" value="1"/>
</dbReference>
<evidence type="ECO:0000313" key="3">
    <source>
        <dbReference type="Proteomes" id="UP000000821"/>
    </source>
</evidence>
<dbReference type="CDD" id="cd00093">
    <property type="entry name" value="HTH_XRE"/>
    <property type="match status" value="1"/>
</dbReference>
<proteinExistence type="predicted"/>
<dbReference type="PATRIC" id="fig|208435.3.peg.1868"/>
<dbReference type="GO" id="GO:0003677">
    <property type="term" value="F:DNA binding"/>
    <property type="evidence" value="ECO:0007669"/>
    <property type="project" value="InterPro"/>
</dbReference>
<dbReference type="SMART" id="SM00530">
    <property type="entry name" value="HTH_XRE"/>
    <property type="match status" value="1"/>
</dbReference>
<dbReference type="STRING" id="208435.SAG1861"/>
<dbReference type="PROSITE" id="PS50943">
    <property type="entry name" value="HTH_CROC1"/>
    <property type="match status" value="1"/>
</dbReference>
<gene>
    <name evidence="2" type="ordered locus">SAG1861</name>
</gene>
<reference evidence="2 3" key="1">
    <citation type="journal article" date="2002" name="Proc. Natl. Acad. Sci. U.S.A.">
        <title>Complete genome sequence and comparative genomic analysis of an emerging human pathogen, serotype V Streptococcus agalactiae.</title>
        <authorList>
            <person name="Tettelin H."/>
            <person name="Masignani V."/>
            <person name="Cieslewicz M.J."/>
            <person name="Eisen J.A."/>
            <person name="Peterson S."/>
            <person name="Wessels M.R."/>
            <person name="Paulsen I.T."/>
            <person name="Nelson K.E."/>
            <person name="Margarit I."/>
            <person name="Read T.D."/>
            <person name="Madoff L.C."/>
            <person name="Wolf A.M."/>
            <person name="Beanan M.J."/>
            <person name="Brinkac L.M."/>
            <person name="Daugherty S.C."/>
            <person name="DeBoy R.T."/>
            <person name="Durkin S."/>
            <person name="Kolonay J.F."/>
            <person name="Umayam L.A."/>
            <person name="Madupu R."/>
            <person name="Lewis M.R."/>
            <person name="Radune D."/>
            <person name="Fedorova N.B."/>
            <person name="Scanlan D."/>
            <person name="Khouri H."/>
            <person name="Mulligan S."/>
            <person name="Carty H.A."/>
            <person name="Cline R.T."/>
            <person name="Gill J."/>
            <person name="Scarselli M."/>
            <person name="Mora M."/>
            <person name="Iacobini E.T."/>
            <person name="Brettoni C."/>
            <person name="Galli G."/>
            <person name="Mariani M."/>
            <person name="Vegni F."/>
            <person name="Maione D."/>
            <person name="Rinaudo D."/>
            <person name="Rappuoli R."/>
            <person name="Telford J.L."/>
            <person name="Kasper D.L."/>
            <person name="Grandi G."/>
            <person name="Fraser C.M."/>
        </authorList>
    </citation>
    <scope>NUCLEOTIDE SEQUENCE [LARGE SCALE GENOMIC DNA]</scope>
    <source>
        <strain evidence="3">ATCC BAA-611 / 2603 V/R</strain>
    </source>
</reference>
<protein>
    <submittedName>
        <fullName evidence="2">Prophage LambdaSa2, transcriptional regulator, Cro/CI family</fullName>
    </submittedName>
</protein>
<accession>Q8DXI9</accession>
<dbReference type="Proteomes" id="UP000000821">
    <property type="component" value="Chromosome"/>
</dbReference>
<dbReference type="HOGENOM" id="CLU_2144474_0_0_9"/>
<feature type="domain" description="HTH cro/C1-type" evidence="1">
    <location>
        <begin position="9"/>
        <end position="62"/>
    </location>
</feature>
<dbReference type="Gene3D" id="1.10.260.40">
    <property type="entry name" value="lambda repressor-like DNA-binding domains"/>
    <property type="match status" value="1"/>
</dbReference>
<dbReference type="Pfam" id="PF01381">
    <property type="entry name" value="HTH_3"/>
    <property type="match status" value="1"/>
</dbReference>
<evidence type="ECO:0000259" key="1">
    <source>
        <dbReference type="PROSITE" id="PS50943"/>
    </source>
</evidence>
<dbReference type="InterPro" id="IPR001387">
    <property type="entry name" value="Cro/C1-type_HTH"/>
</dbReference>
<dbReference type="AlphaFoldDB" id="Q8DXI9"/>